<keyword evidence="2" id="KW-0472">Membrane</keyword>
<evidence type="ECO:0000256" key="1">
    <source>
        <dbReference type="SAM" id="MobiDB-lite"/>
    </source>
</evidence>
<dbReference type="EMBL" id="JAODAN010000011">
    <property type="protein sequence ID" value="KAK1921123.1"/>
    <property type="molecule type" value="Genomic_DNA"/>
</dbReference>
<feature type="transmembrane region" description="Helical" evidence="2">
    <location>
        <begin position="146"/>
        <end position="168"/>
    </location>
</feature>
<feature type="transmembrane region" description="Helical" evidence="2">
    <location>
        <begin position="307"/>
        <end position="325"/>
    </location>
</feature>
<feature type="compositionally biased region" description="Polar residues" evidence="1">
    <location>
        <begin position="343"/>
        <end position="357"/>
    </location>
</feature>
<proteinExistence type="predicted"/>
<name>A0AAD9CVG1_PAPLA</name>
<keyword evidence="2" id="KW-0812">Transmembrane</keyword>
<comment type="caution">
    <text evidence="3">The sequence shown here is derived from an EMBL/GenBank/DDBJ whole genome shotgun (WGS) entry which is preliminary data.</text>
</comment>
<evidence type="ECO:0000313" key="3">
    <source>
        <dbReference type="EMBL" id="KAK1921123.1"/>
    </source>
</evidence>
<dbReference type="PANTHER" id="PTHR42109:SF2">
    <property type="entry name" value="INTEGRAL MEMBRANE PROTEIN"/>
    <property type="match status" value="1"/>
</dbReference>
<feature type="transmembrane region" description="Helical" evidence="2">
    <location>
        <begin position="67"/>
        <end position="92"/>
    </location>
</feature>
<feature type="transmembrane region" description="Helical" evidence="2">
    <location>
        <begin position="188"/>
        <end position="210"/>
    </location>
</feature>
<reference evidence="3" key="1">
    <citation type="submission" date="2023-02" db="EMBL/GenBank/DDBJ databases">
        <title>Identification and recombinant expression of a fungal hydrolase from Papiliotrema laurentii that hydrolyzes apple cutin and clears colloidal polyester polyurethane.</title>
        <authorList>
            <consortium name="DOE Joint Genome Institute"/>
            <person name="Roman V.A."/>
            <person name="Bojanowski C."/>
            <person name="Crable B.R."/>
            <person name="Wagner D.N."/>
            <person name="Hung C.S."/>
            <person name="Nadeau L.J."/>
            <person name="Schratz L."/>
            <person name="Haridas S."/>
            <person name="Pangilinan J."/>
            <person name="Lipzen A."/>
            <person name="Na H."/>
            <person name="Yan M."/>
            <person name="Ng V."/>
            <person name="Grigoriev I.V."/>
            <person name="Spatafora J.W."/>
            <person name="Barlow D."/>
            <person name="Biffinger J."/>
            <person name="Kelley-Loughnane N."/>
            <person name="Varaljay V.A."/>
            <person name="Crookes-Goodson W.J."/>
        </authorList>
    </citation>
    <scope>NUCLEOTIDE SEQUENCE</scope>
    <source>
        <strain evidence="3">5307AH</strain>
    </source>
</reference>
<feature type="transmembrane region" description="Helical" evidence="2">
    <location>
        <begin position="41"/>
        <end position="61"/>
    </location>
</feature>
<keyword evidence="2" id="KW-1133">Transmembrane helix</keyword>
<evidence type="ECO:0000313" key="4">
    <source>
        <dbReference type="Proteomes" id="UP001182556"/>
    </source>
</evidence>
<feature type="transmembrane region" description="Helical" evidence="2">
    <location>
        <begin position="254"/>
        <end position="277"/>
    </location>
</feature>
<feature type="transmembrane region" description="Helical" evidence="2">
    <location>
        <begin position="6"/>
        <end position="29"/>
    </location>
</feature>
<organism evidence="3 4">
    <name type="scientific">Papiliotrema laurentii</name>
    <name type="common">Cryptococcus laurentii</name>
    <dbReference type="NCBI Taxonomy" id="5418"/>
    <lineage>
        <taxon>Eukaryota</taxon>
        <taxon>Fungi</taxon>
        <taxon>Dikarya</taxon>
        <taxon>Basidiomycota</taxon>
        <taxon>Agaricomycotina</taxon>
        <taxon>Tremellomycetes</taxon>
        <taxon>Tremellales</taxon>
        <taxon>Rhynchogastremaceae</taxon>
        <taxon>Papiliotrema</taxon>
    </lineage>
</organism>
<protein>
    <submittedName>
        <fullName evidence="3">Uncharacterized protein</fullName>
    </submittedName>
</protein>
<keyword evidence="4" id="KW-1185">Reference proteome</keyword>
<dbReference type="Proteomes" id="UP001182556">
    <property type="component" value="Unassembled WGS sequence"/>
</dbReference>
<accession>A0AAD9CVG1</accession>
<dbReference type="PANTHER" id="PTHR42109">
    <property type="entry name" value="UNPLACED GENOMIC SCAFFOLD UM_SCAF_CONTIG_1.265, WHOLE GENOME SHOTGUN SEQUENCE"/>
    <property type="match status" value="1"/>
</dbReference>
<gene>
    <name evidence="3" type="ORF">DB88DRAFT_88133</name>
</gene>
<evidence type="ECO:0000256" key="2">
    <source>
        <dbReference type="SAM" id="Phobius"/>
    </source>
</evidence>
<feature type="region of interest" description="Disordered" evidence="1">
    <location>
        <begin position="338"/>
        <end position="357"/>
    </location>
</feature>
<sequence length="357" mass="40662">MAIHSEGIGGIVFLTLYTINLSILVYGYWTRRIIFKSVYTFLLLHVTLRLGAQGVAVAIGTQDNLNLSLLIAFFVLGAEGYFSLVLCAYRFLIHHHQRVYPISGSWLEGKPHKRRKKDGREGKDPWYKRFKRAMTARDAEGKKDPWVMTIIHWTLIGANTVIIVGGSQASGANYTSDNYWSRFNTAQILRAVGQGIFLYINLMLAVFLYLSFRQDRSPTGTLPRPWPRFFRVEPDHGAVDTQDRPETTRVDPTLRVLIIAWPPLIIRGLFGLLQAIVRPINYSHPDAYTFSDGNLAFTRTFVAMENAFAVLPEWFTCCLLIATMFTHEENRRNRIEMRPRMGSQATAVSAENQEAKV</sequence>
<dbReference type="AlphaFoldDB" id="A0AAD9CVG1"/>